<protein>
    <submittedName>
        <fullName evidence="5">L-glutamine synthetase</fullName>
        <ecNumber evidence="5">6.3.1.2</ecNumber>
    </submittedName>
</protein>
<dbReference type="Pfam" id="PF00120">
    <property type="entry name" value="Gln-synt_C"/>
    <property type="match status" value="1"/>
</dbReference>
<organism evidence="5 6">
    <name type="scientific">Hallella multisaccharivorax DSM 17128</name>
    <dbReference type="NCBI Taxonomy" id="688246"/>
    <lineage>
        <taxon>Bacteria</taxon>
        <taxon>Pseudomonadati</taxon>
        <taxon>Bacteroidota</taxon>
        <taxon>Bacteroidia</taxon>
        <taxon>Bacteroidales</taxon>
        <taxon>Prevotellaceae</taxon>
        <taxon>Hallella</taxon>
    </lineage>
</organism>
<dbReference type="OrthoDB" id="9807095at2"/>
<comment type="similarity">
    <text evidence="1 2">Belongs to the glutamine synthetase family.</text>
</comment>
<keyword evidence="6" id="KW-1185">Reference proteome</keyword>
<dbReference type="InterPro" id="IPR027303">
    <property type="entry name" value="Gln_synth_gly_rich_site"/>
</dbReference>
<dbReference type="PANTHER" id="PTHR42974:SF1">
    <property type="entry name" value="TYPE-3 GLUTAMINE SYNTHETASE"/>
    <property type="match status" value="1"/>
</dbReference>
<dbReference type="Gene3D" id="1.20.120.1560">
    <property type="match status" value="1"/>
</dbReference>
<dbReference type="PROSITE" id="PS51987">
    <property type="entry name" value="GS_CATALYTIC"/>
    <property type="match status" value="1"/>
</dbReference>
<name>F8N8N0_9BACT</name>
<dbReference type="InterPro" id="IPR022147">
    <property type="entry name" value="GSIII_N"/>
</dbReference>
<evidence type="ECO:0000256" key="2">
    <source>
        <dbReference type="RuleBase" id="RU000384"/>
    </source>
</evidence>
<accession>F8N8N0</accession>
<feature type="domain" description="GS catalytic" evidence="4">
    <location>
        <begin position="179"/>
        <end position="614"/>
    </location>
</feature>
<evidence type="ECO:0000259" key="4">
    <source>
        <dbReference type="PROSITE" id="PS51987"/>
    </source>
</evidence>
<proteinExistence type="inferred from homology"/>
<gene>
    <name evidence="5" type="ORF">Premu_2238</name>
</gene>
<dbReference type="STRING" id="688246.Premu_2238"/>
<reference evidence="6" key="1">
    <citation type="journal article" date="2011" name="Stand. Genomic Sci.">
        <title>Non-contiguous finished genome sequence of the opportunistic oral pathogen Prevotella multisaccharivorax type strain (PPPA20).</title>
        <authorList>
            <person name="Pati A."/>
            <person name="Gronow S."/>
            <person name="Lu M."/>
            <person name="Lapidus A."/>
            <person name="Nolan M."/>
            <person name="Lucas S."/>
            <person name="Hammon N."/>
            <person name="Deshpande S."/>
            <person name="Cheng J.F."/>
            <person name="Tapia R."/>
            <person name="Han C."/>
            <person name="Goodwin L."/>
            <person name="Pitluck S."/>
            <person name="Liolios K."/>
            <person name="Pagani I."/>
            <person name="Mavromatis K."/>
            <person name="Mikhailova N."/>
            <person name="Huntemann M."/>
            <person name="Chen A."/>
            <person name="Palaniappan K."/>
            <person name="Land M."/>
            <person name="Hauser L."/>
            <person name="Detter J.C."/>
            <person name="Brambilla E.M."/>
            <person name="Rohde M."/>
            <person name="Goker M."/>
            <person name="Woyke T."/>
            <person name="Bristow J."/>
            <person name="Eisen J.A."/>
            <person name="Markowitz V."/>
            <person name="Hugenholtz P."/>
            <person name="Kyrpides N.C."/>
            <person name="Klenk H.P."/>
            <person name="Ivanova N."/>
        </authorList>
    </citation>
    <scope>NUCLEOTIDE SEQUENCE [LARGE SCALE GENOMIC DNA]</scope>
    <source>
        <strain evidence="6">DSM 17128</strain>
    </source>
</reference>
<dbReference type="Pfam" id="PF12437">
    <property type="entry name" value="GSIII_N"/>
    <property type="match status" value="1"/>
</dbReference>
<dbReference type="PANTHER" id="PTHR42974">
    <property type="entry name" value="GLUTAMINE SYNTHETASE"/>
    <property type="match status" value="1"/>
</dbReference>
<feature type="domain" description="GS beta-grasp" evidence="3">
    <location>
        <begin position="85"/>
        <end position="174"/>
    </location>
</feature>
<dbReference type="GO" id="GO:0004356">
    <property type="term" value="F:glutamine synthetase activity"/>
    <property type="evidence" value="ECO:0007669"/>
    <property type="project" value="UniProtKB-EC"/>
</dbReference>
<dbReference type="InterPro" id="IPR008147">
    <property type="entry name" value="Gln_synt_N"/>
</dbReference>
<evidence type="ECO:0000313" key="5">
    <source>
        <dbReference type="EMBL" id="EGN57625.1"/>
    </source>
</evidence>
<dbReference type="Pfam" id="PF18318">
    <property type="entry name" value="Gln-synt_C-ter"/>
    <property type="match status" value="1"/>
</dbReference>
<dbReference type="SUPFAM" id="SSF55931">
    <property type="entry name" value="Glutamine synthetase/guanido kinase"/>
    <property type="match status" value="1"/>
</dbReference>
<dbReference type="EC" id="6.3.1.2" evidence="5"/>
<dbReference type="eggNOG" id="COG3968">
    <property type="taxonomic scope" value="Bacteria"/>
</dbReference>
<evidence type="ECO:0000259" key="3">
    <source>
        <dbReference type="PROSITE" id="PS51986"/>
    </source>
</evidence>
<dbReference type="InterPro" id="IPR052725">
    <property type="entry name" value="GS_Type-3"/>
</dbReference>
<evidence type="ECO:0000256" key="1">
    <source>
        <dbReference type="PROSITE-ProRule" id="PRU01330"/>
    </source>
</evidence>
<dbReference type="InterPro" id="IPR014746">
    <property type="entry name" value="Gln_synth/guanido_kin_cat_dom"/>
</dbReference>
<dbReference type="SMART" id="SM01230">
    <property type="entry name" value="Gln-synt_C"/>
    <property type="match status" value="1"/>
</dbReference>
<dbReference type="PROSITE" id="PS00181">
    <property type="entry name" value="GLNA_ATP"/>
    <property type="match status" value="1"/>
</dbReference>
<dbReference type="InterPro" id="IPR040577">
    <property type="entry name" value="Gln-synt_C"/>
</dbReference>
<dbReference type="RefSeq" id="WP_007575317.1">
    <property type="nucleotide sequence ID" value="NZ_BPTS01000002.1"/>
</dbReference>
<sequence length="728" mass="81915">MTNERFDAVVTASHKKPVEVLAPVERPSEYFGKKVFNRAKMYKYLPADVYQKLVDVIDNGAELDRSIADAVAKGMKQWADENGVTHYTHWFQPLTEGTAEKHDSFIEHDGKGGMIEEFSGKLLVQQEPDASSFPSGGIRSTFEARGYSAWDPTSPVFIIDDTLCIPTIFISYTGEALDYKAPLLRALHAVNVAATNVCHYFYPDVKKVISNLGWEQEYFLVDEDLYAARPDLILTGRTLMGHESAKNQQMDDHYFGTIPERVQAFMKDLEVQALELGIPVKTRHNEVAPNQFECAPIFEETNLAVDHNMLLMSLMKRVAHRHGFEVLLHEKPFDGINGSGKHNNWSLSTDTGILLHGPGKTREDNLRFVVFTVETLMAVYRHNGLLKASIMDAGNAHRLGANEAPPAIISSFLGKAVSGVLEHIMKADKDALVIKGKEGVQIDIPEIPDIMRDNTDRNRTSPFAFTGNRFEFRAVGSSANCASAQIVLNTAVAEALTSFKERVDALVAKGEDKFAAILSVVKDDIKTCAPIHFDGNGYSDEWVEEAERRGLDTEKSAPVIFGRYLDPESIKMFESTGVMKENELKARNEVKWETYTKKLQIEARVLGDLSLNHIIPVATHYQAMLSKDVQNLMVIYGAEKGKQLSDRIMNIIEQISERTATIEKDVEDMVNARKVANKITDEREKAVAYHDTVETWFHPIRYQIDKLELVVADELWTLPKYRELLFIR</sequence>
<dbReference type="AlphaFoldDB" id="F8N8N0"/>
<dbReference type="Proteomes" id="UP000002772">
    <property type="component" value="Unassembled WGS sequence"/>
</dbReference>
<evidence type="ECO:0000313" key="6">
    <source>
        <dbReference type="Proteomes" id="UP000002772"/>
    </source>
</evidence>
<dbReference type="EMBL" id="GL945017">
    <property type="protein sequence ID" value="EGN57625.1"/>
    <property type="molecule type" value="Genomic_DNA"/>
</dbReference>
<dbReference type="PROSITE" id="PS51986">
    <property type="entry name" value="GS_BETA_GRASP"/>
    <property type="match status" value="1"/>
</dbReference>
<keyword evidence="5" id="KW-0436">Ligase</keyword>
<dbReference type="GO" id="GO:0006542">
    <property type="term" value="P:glutamine biosynthetic process"/>
    <property type="evidence" value="ECO:0007669"/>
    <property type="project" value="InterPro"/>
</dbReference>
<dbReference type="Gene3D" id="3.30.590.10">
    <property type="entry name" value="Glutamine synthetase/guanido kinase, catalytic domain"/>
    <property type="match status" value="1"/>
</dbReference>
<dbReference type="HOGENOM" id="CLU_024307_0_0_10"/>
<dbReference type="InterPro" id="IPR008146">
    <property type="entry name" value="Gln_synth_cat_dom"/>
</dbReference>